<evidence type="ECO:0000313" key="5">
    <source>
        <dbReference type="EMBL" id="MBJ8349234.1"/>
    </source>
</evidence>
<evidence type="ECO:0000256" key="1">
    <source>
        <dbReference type="ARBA" id="ARBA00004613"/>
    </source>
</evidence>
<accession>A0A934P923</accession>
<reference evidence="5 6" key="1">
    <citation type="journal article" date="2021" name="Int. J. Syst. Evol. Microbiol.">
        <title>Streptococcus vicugnae sp. nov., isolated from faeces of alpacas (Vicugna pacos) and cattle (Bos taurus), Streptococcus zalophi sp. nov., and Streptococcus pacificus sp. nov., isolated from respiratory tract of California sea lions (Zalophus californianus).</title>
        <authorList>
            <person name="Volokhov D.V."/>
            <person name="Zagorodnyaya T.A."/>
            <person name="Shen Z."/>
            <person name="Blom J."/>
            <person name="Furtak V.A."/>
            <person name="Eisenberg T."/>
            <person name="Fan P."/>
            <person name="Jeong K.C."/>
            <person name="Gao Y."/>
            <person name="Zhang S."/>
            <person name="Amselle M."/>
        </authorList>
    </citation>
    <scope>NUCLEOTIDE SEQUENCE [LARGE SCALE GENOMIC DNA]</scope>
    <source>
        <strain evidence="6">CSL7508-lung</strain>
    </source>
</reference>
<dbReference type="Gene3D" id="1.10.10.1270">
    <property type="entry name" value="Sbi, C3 binding domain IV"/>
    <property type="match status" value="2"/>
</dbReference>
<feature type="transmembrane region" description="Helical" evidence="4">
    <location>
        <begin position="7"/>
        <end position="28"/>
    </location>
</feature>
<dbReference type="RefSeq" id="WP_199567161.1">
    <property type="nucleotide sequence ID" value="NZ_JAENBP010000001.1"/>
</dbReference>
<dbReference type="GO" id="GO:0005576">
    <property type="term" value="C:extracellular region"/>
    <property type="evidence" value="ECO:0007669"/>
    <property type="project" value="UniProtKB-SubCell"/>
</dbReference>
<evidence type="ECO:0000256" key="3">
    <source>
        <dbReference type="ARBA" id="ARBA00022729"/>
    </source>
</evidence>
<evidence type="ECO:0000256" key="4">
    <source>
        <dbReference type="SAM" id="Phobius"/>
    </source>
</evidence>
<proteinExistence type="predicted"/>
<comment type="subcellular location">
    <subcellularLocation>
        <location evidence="1">Secreted</location>
    </subcellularLocation>
</comment>
<dbReference type="InterPro" id="IPR041909">
    <property type="entry name" value="Sbi_C3_db_domIV"/>
</dbReference>
<keyword evidence="4" id="KW-1133">Transmembrane helix</keyword>
<sequence>MKTSKNELVYLILSIIVIAFAGFIYIAFGRTNPVANLDNNQTTQIETSTETTTTEDNQEDELIAIAQEKTTAYQQNPTDETRNAAQIAIDMINDDTKKQELQTSIDAITSELTNQANAETALANAEAYQVQANVDLAQNAINTLTDATKKAELQARLDVVIANINAYNQSLVTPTVE</sequence>
<gene>
    <name evidence="5" type="ORF">JHK64_01140</name>
</gene>
<organism evidence="5 6">
    <name type="scientific">Streptococcus zalophi</name>
    <dbReference type="NCBI Taxonomy" id="640031"/>
    <lineage>
        <taxon>Bacteria</taxon>
        <taxon>Bacillati</taxon>
        <taxon>Bacillota</taxon>
        <taxon>Bacilli</taxon>
        <taxon>Lactobacillales</taxon>
        <taxon>Streptococcaceae</taxon>
        <taxon>Streptococcus</taxon>
    </lineage>
</organism>
<keyword evidence="3" id="KW-0732">Signal</keyword>
<dbReference type="Proteomes" id="UP000644875">
    <property type="component" value="Unassembled WGS sequence"/>
</dbReference>
<keyword evidence="4" id="KW-0472">Membrane</keyword>
<comment type="caution">
    <text evidence="5">The sequence shown here is derived from an EMBL/GenBank/DDBJ whole genome shotgun (WGS) entry which is preliminary data.</text>
</comment>
<keyword evidence="2" id="KW-0964">Secreted</keyword>
<keyword evidence="6" id="KW-1185">Reference proteome</keyword>
<dbReference type="AlphaFoldDB" id="A0A934P923"/>
<name>A0A934P923_9STRE</name>
<dbReference type="EMBL" id="JAENBP010000001">
    <property type="protein sequence ID" value="MBJ8349234.1"/>
    <property type="molecule type" value="Genomic_DNA"/>
</dbReference>
<evidence type="ECO:0000256" key="2">
    <source>
        <dbReference type="ARBA" id="ARBA00022525"/>
    </source>
</evidence>
<evidence type="ECO:0000313" key="6">
    <source>
        <dbReference type="Proteomes" id="UP000644875"/>
    </source>
</evidence>
<protein>
    <submittedName>
        <fullName evidence="5">Peptidase</fullName>
    </submittedName>
</protein>
<keyword evidence="4" id="KW-0812">Transmembrane</keyword>